<evidence type="ECO:0000313" key="2">
    <source>
        <dbReference type="Proteomes" id="UP001148786"/>
    </source>
</evidence>
<organism evidence="1 2">
    <name type="scientific">Agrocybe chaxingu</name>
    <dbReference type="NCBI Taxonomy" id="84603"/>
    <lineage>
        <taxon>Eukaryota</taxon>
        <taxon>Fungi</taxon>
        <taxon>Dikarya</taxon>
        <taxon>Basidiomycota</taxon>
        <taxon>Agaricomycotina</taxon>
        <taxon>Agaricomycetes</taxon>
        <taxon>Agaricomycetidae</taxon>
        <taxon>Agaricales</taxon>
        <taxon>Agaricineae</taxon>
        <taxon>Strophariaceae</taxon>
        <taxon>Agrocybe</taxon>
    </lineage>
</organism>
<dbReference type="AlphaFoldDB" id="A0A9W8K1B9"/>
<dbReference type="OrthoDB" id="3256525at2759"/>
<evidence type="ECO:0000313" key="1">
    <source>
        <dbReference type="EMBL" id="KAJ3502825.1"/>
    </source>
</evidence>
<keyword evidence="2" id="KW-1185">Reference proteome</keyword>
<accession>A0A9W8K1B9</accession>
<gene>
    <name evidence="1" type="ORF">NLJ89_g8713</name>
</gene>
<sequence>MLDHEALPPEIWLHIFDWATFNPYIVNNASVPFTPIPDSTRDPSLQVSTALSSVCRTWRCWAAQSLYRDVKISSDAHALKQALDGHQHAGASYGQLVRRVVLPYQSTVTGPSRMLESVEILKLCPHLHTLHRPQHPLAEPLPFDYEAECPPLPSLQRLEWWHHNEADRTGGINALGVVLRNAPRLRYLFVGGVLGAHHICMEPGRVFLPDLETVRLQVRSGMLLRQMVSQWFLPSLKHVILDSPVVRDGSQAIWETFGEQLETLEFGKHVRFLISDFLTPCLMSCPNLKELNYYIFFTSPPRKRHRPFETYHSLRRIVLYGDWRAVLLHSRFVTIKEMVKMSDKILELSHQADRRA</sequence>
<dbReference type="EMBL" id="JANKHO010001225">
    <property type="protein sequence ID" value="KAJ3502825.1"/>
    <property type="molecule type" value="Genomic_DNA"/>
</dbReference>
<reference evidence="1" key="1">
    <citation type="submission" date="2022-07" db="EMBL/GenBank/DDBJ databases">
        <title>Genome Sequence of Agrocybe chaxingu.</title>
        <authorList>
            <person name="Buettner E."/>
        </authorList>
    </citation>
    <scope>NUCLEOTIDE SEQUENCE</scope>
    <source>
        <strain evidence="1">MP-N11</strain>
    </source>
</reference>
<dbReference type="SUPFAM" id="SSF52047">
    <property type="entry name" value="RNI-like"/>
    <property type="match status" value="1"/>
</dbReference>
<dbReference type="Proteomes" id="UP001148786">
    <property type="component" value="Unassembled WGS sequence"/>
</dbReference>
<protein>
    <recommendedName>
        <fullName evidence="3">F-box domain-containing protein</fullName>
    </recommendedName>
</protein>
<comment type="caution">
    <text evidence="1">The sequence shown here is derived from an EMBL/GenBank/DDBJ whole genome shotgun (WGS) entry which is preliminary data.</text>
</comment>
<evidence type="ECO:0008006" key="3">
    <source>
        <dbReference type="Google" id="ProtNLM"/>
    </source>
</evidence>
<proteinExistence type="predicted"/>
<name>A0A9W8K1B9_9AGAR</name>